<evidence type="ECO:0000259" key="1">
    <source>
        <dbReference type="Pfam" id="PF03445"/>
    </source>
</evidence>
<dbReference type="Pfam" id="PF10335">
    <property type="entry name" value="DUF294_C"/>
    <property type="match status" value="1"/>
</dbReference>
<dbReference type="EMBL" id="FNJU01000007">
    <property type="protein sequence ID" value="SDP78681.1"/>
    <property type="molecule type" value="Genomic_DNA"/>
</dbReference>
<dbReference type="AlphaFoldDB" id="A0A1H0VK47"/>
<evidence type="ECO:0000313" key="3">
    <source>
        <dbReference type="EMBL" id="SDP78681.1"/>
    </source>
</evidence>
<accession>A0A1H0VK47</accession>
<evidence type="ECO:0000313" key="4">
    <source>
        <dbReference type="Proteomes" id="UP000199159"/>
    </source>
</evidence>
<dbReference type="GO" id="GO:0008773">
    <property type="term" value="F:[protein-PII] uridylyltransferase activity"/>
    <property type="evidence" value="ECO:0007669"/>
    <property type="project" value="InterPro"/>
</dbReference>
<feature type="domain" description="Protein-PII uridylyltransferase N-terminal" evidence="1">
    <location>
        <begin position="27"/>
        <end position="139"/>
    </location>
</feature>
<protein>
    <submittedName>
        <fullName evidence="3">CBS domain-containing protein</fullName>
    </submittedName>
</protein>
<proteinExistence type="predicted"/>
<dbReference type="STRING" id="930152.SAMN05216565_10712"/>
<keyword evidence="4" id="KW-1185">Reference proteome</keyword>
<reference evidence="4" key="1">
    <citation type="submission" date="2016-10" db="EMBL/GenBank/DDBJ databases">
        <authorList>
            <person name="Varghese N."/>
            <person name="Submissions S."/>
        </authorList>
    </citation>
    <scope>NUCLEOTIDE SEQUENCE [LARGE SCALE GENOMIC DNA]</scope>
    <source>
        <strain evidence="4">IBRC-M10078</strain>
    </source>
</reference>
<dbReference type="CDD" id="cd05401">
    <property type="entry name" value="NT_GlnE_GlnD_like"/>
    <property type="match status" value="1"/>
</dbReference>
<organism evidence="3 4">
    <name type="scientific">Litchfieldia salsa</name>
    <dbReference type="NCBI Taxonomy" id="930152"/>
    <lineage>
        <taxon>Bacteria</taxon>
        <taxon>Bacillati</taxon>
        <taxon>Bacillota</taxon>
        <taxon>Bacilli</taxon>
        <taxon>Bacillales</taxon>
        <taxon>Bacillaceae</taxon>
        <taxon>Litchfieldia</taxon>
    </lineage>
</organism>
<evidence type="ECO:0000259" key="2">
    <source>
        <dbReference type="Pfam" id="PF10335"/>
    </source>
</evidence>
<gene>
    <name evidence="3" type="ORF">SAMN05216565_10712</name>
</gene>
<name>A0A1H0VK47_9BACI</name>
<dbReference type="OrthoDB" id="9810963at2"/>
<dbReference type="InterPro" id="IPR005105">
    <property type="entry name" value="GlnD_Uridyltrans_N"/>
</dbReference>
<dbReference type="InterPro" id="IPR018821">
    <property type="entry name" value="DUF294_put_nucleoTrafse_sb-bd"/>
</dbReference>
<dbReference type="Pfam" id="PF03445">
    <property type="entry name" value="DUF294"/>
    <property type="match status" value="1"/>
</dbReference>
<feature type="domain" description="DUF294" evidence="2">
    <location>
        <begin position="179"/>
        <end position="307"/>
    </location>
</feature>
<sequence length="325" mass="37744">MKSNLDFLNKWREETISSVYGNYEQLNYFHDELMKKAVNIAIDKVKSEQGDPPAHFAFFLMGSSGRGEQSIWSDQDHGIIFDGPEEDNSYFLTLGIEISISLKAVGYAYCEGKVMASNPLWCKSSVEWKQQINDWLQEKSWESIRHFSTFFDSRVLIGEGHLLSELKELSFQKVEENPQLFGRFIENVSHIKKGIGLFGQLLTSSHGEDAGSINLKEKVFFPYVNSLRIMALREHIIAPSTLARFRELPHTYTNIKEYETEFIKLLNDRLYHQRESESYHQVHLLKVDRLKKDEKQQLKRIMKNGYRLFAETKAIVEKGVKYGAK</sequence>
<dbReference type="Proteomes" id="UP000199159">
    <property type="component" value="Unassembled WGS sequence"/>
</dbReference>
<dbReference type="RefSeq" id="WP_090855515.1">
    <property type="nucleotide sequence ID" value="NZ_FNJU01000007.1"/>
</dbReference>